<evidence type="ECO:0000256" key="1">
    <source>
        <dbReference type="SAM" id="MobiDB-lite"/>
    </source>
</evidence>
<evidence type="ECO:0000313" key="2">
    <source>
        <dbReference type="EMBL" id="EIT69282.1"/>
    </source>
</evidence>
<evidence type="ECO:0000313" key="3">
    <source>
        <dbReference type="Proteomes" id="UP000003704"/>
    </source>
</evidence>
<keyword evidence="3" id="KW-1185">Reference proteome</keyword>
<dbReference type="AlphaFoldDB" id="I7ZC72"/>
<name>I7ZC72_9GAMM</name>
<dbReference type="STRING" id="1172194.WQQ_28640"/>
<proteinExistence type="predicted"/>
<dbReference type="Proteomes" id="UP000003704">
    <property type="component" value="Unassembled WGS sequence"/>
</dbReference>
<sequence length="58" mass="6140">MISGGEAQRERLSPSDAARVAQQQNGGGRVLTVDRGADGYRVKLLKNGDVRVVFVPGS</sequence>
<protein>
    <submittedName>
        <fullName evidence="2">Uncharacterized protein</fullName>
    </submittedName>
</protein>
<accession>I7ZC72</accession>
<reference evidence="2 3" key="1">
    <citation type="journal article" date="2012" name="J. Bacteriol.">
        <title>Genome Sequence of n-Alkane-Degrading Hydrocarboniphaga effusa Strain AP103T (ATCC BAA-332T).</title>
        <authorList>
            <person name="Chang H.K."/>
            <person name="Zylstra G.J."/>
            <person name="Chae J.C."/>
        </authorList>
    </citation>
    <scope>NUCLEOTIDE SEQUENCE [LARGE SCALE GENOMIC DNA]</scope>
    <source>
        <strain evidence="2 3">AP103</strain>
    </source>
</reference>
<organism evidence="2 3">
    <name type="scientific">Hydrocarboniphaga effusa AP103</name>
    <dbReference type="NCBI Taxonomy" id="1172194"/>
    <lineage>
        <taxon>Bacteria</taxon>
        <taxon>Pseudomonadati</taxon>
        <taxon>Pseudomonadota</taxon>
        <taxon>Gammaproteobacteria</taxon>
        <taxon>Nevskiales</taxon>
        <taxon>Nevskiaceae</taxon>
        <taxon>Hydrocarboniphaga</taxon>
    </lineage>
</organism>
<gene>
    <name evidence="2" type="ORF">WQQ_28640</name>
</gene>
<comment type="caution">
    <text evidence="2">The sequence shown here is derived from an EMBL/GenBank/DDBJ whole genome shotgun (WGS) entry which is preliminary data.</text>
</comment>
<dbReference type="EMBL" id="AKGD01000002">
    <property type="protein sequence ID" value="EIT69282.1"/>
    <property type="molecule type" value="Genomic_DNA"/>
</dbReference>
<feature type="region of interest" description="Disordered" evidence="1">
    <location>
        <begin position="1"/>
        <end position="33"/>
    </location>
</feature>